<dbReference type="PANTHER" id="PTHR43377">
    <property type="entry name" value="BILIVERDIN REDUCTASE A"/>
    <property type="match status" value="1"/>
</dbReference>
<proteinExistence type="predicted"/>
<protein>
    <recommendedName>
        <fullName evidence="2">Gfo/Idh/MocA-like oxidoreductase N-terminal domain-containing protein</fullName>
    </recommendedName>
</protein>
<dbReference type="InterPro" id="IPR051450">
    <property type="entry name" value="Gfo/Idh/MocA_Oxidoreductases"/>
</dbReference>
<organism evidence="1">
    <name type="scientific">marine metagenome</name>
    <dbReference type="NCBI Taxonomy" id="408172"/>
    <lineage>
        <taxon>unclassified sequences</taxon>
        <taxon>metagenomes</taxon>
        <taxon>ecological metagenomes</taxon>
    </lineage>
</organism>
<reference evidence="1" key="1">
    <citation type="submission" date="2018-05" db="EMBL/GenBank/DDBJ databases">
        <authorList>
            <person name="Lanie J.A."/>
            <person name="Ng W.-L."/>
            <person name="Kazmierczak K.M."/>
            <person name="Andrzejewski T.M."/>
            <person name="Davidsen T.M."/>
            <person name="Wayne K.J."/>
            <person name="Tettelin H."/>
            <person name="Glass J.I."/>
            <person name="Rusch D."/>
            <person name="Podicherti R."/>
            <person name="Tsui H.-C.T."/>
            <person name="Winkler M.E."/>
        </authorList>
    </citation>
    <scope>NUCLEOTIDE SEQUENCE</scope>
</reference>
<accession>A0A382STD2</accession>
<dbReference type="InterPro" id="IPR036291">
    <property type="entry name" value="NAD(P)-bd_dom_sf"/>
</dbReference>
<dbReference type="SUPFAM" id="SSF51735">
    <property type="entry name" value="NAD(P)-binding Rossmann-fold domains"/>
    <property type="match status" value="1"/>
</dbReference>
<sequence>MSSDLSSQQIVVFGVGPVGREYCKVLQCLGVNFSIVGRSDAGVEKFFAETGIKALSGGVEGWKAKGDARIQTAIVSVNLEDLAKTAIDLMDCGMQNILLEKPGAINAEEIKWIRDKAKITGTKVWIAYNRRFFASVLKAQEIISNDGGVKSFNFEFTEWPHIILDRVKSEVARKNWFIANSTHVVDMAFLLGGFPKEMASFTAGGCDWHPDSAVFSGSGVSESGALFSYQANWLAPGRWSVEILTKFNRLIFRPLEKLQAQNHKSVTSEFIDIDDQLDIEFKPG</sequence>
<name>A0A382STD2_9ZZZZ</name>
<feature type="non-terminal residue" evidence="1">
    <location>
        <position position="284"/>
    </location>
</feature>
<evidence type="ECO:0008006" key="2">
    <source>
        <dbReference type="Google" id="ProtNLM"/>
    </source>
</evidence>
<dbReference type="EMBL" id="UINC01131375">
    <property type="protein sequence ID" value="SVD13043.1"/>
    <property type="molecule type" value="Genomic_DNA"/>
</dbReference>
<dbReference type="Gene3D" id="3.30.360.10">
    <property type="entry name" value="Dihydrodipicolinate Reductase, domain 2"/>
    <property type="match status" value="1"/>
</dbReference>
<dbReference type="AlphaFoldDB" id="A0A382STD2"/>
<evidence type="ECO:0000313" key="1">
    <source>
        <dbReference type="EMBL" id="SVD13043.1"/>
    </source>
</evidence>
<dbReference type="Gene3D" id="3.40.50.720">
    <property type="entry name" value="NAD(P)-binding Rossmann-like Domain"/>
    <property type="match status" value="1"/>
</dbReference>
<dbReference type="PANTHER" id="PTHR43377:SF1">
    <property type="entry name" value="BILIVERDIN REDUCTASE A"/>
    <property type="match status" value="1"/>
</dbReference>
<gene>
    <name evidence="1" type="ORF">METZ01_LOCUS365897</name>
</gene>